<keyword evidence="2" id="KW-1185">Reference proteome</keyword>
<dbReference type="SUPFAM" id="SSF56300">
    <property type="entry name" value="Metallo-dependent phosphatases"/>
    <property type="match status" value="1"/>
</dbReference>
<dbReference type="RefSeq" id="WP_008609058.1">
    <property type="nucleotide sequence ID" value="NZ_ALAB01000027.1"/>
</dbReference>
<gene>
    <name evidence="1" type="ORF">AEST_22030</name>
</gene>
<evidence type="ECO:0008006" key="3">
    <source>
        <dbReference type="Google" id="ProtNLM"/>
    </source>
</evidence>
<dbReference type="Gene3D" id="3.60.21.70">
    <property type="entry name" value="PhoD-like phosphatase"/>
    <property type="match status" value="1"/>
</dbReference>
<reference evidence="1 2" key="1">
    <citation type="journal article" date="2012" name="J. Bacteriol.">
        <title>Genome Sequence of Pectin-Degrading Alishewanella aestuarii Strain B11T, Isolated from Tidal Flat Sediment.</title>
        <authorList>
            <person name="Jung J."/>
            <person name="Choi S."/>
            <person name="Chun J."/>
            <person name="Park W."/>
        </authorList>
    </citation>
    <scope>NUCLEOTIDE SEQUENCE [LARGE SCALE GENOMIC DNA]</scope>
    <source>
        <strain evidence="1 2">B11</strain>
    </source>
</reference>
<evidence type="ECO:0000313" key="2">
    <source>
        <dbReference type="Proteomes" id="UP000012043"/>
    </source>
</evidence>
<dbReference type="PATRIC" id="fig|1197174.4.peg.2160"/>
<organism evidence="1 2">
    <name type="scientific">Alishewanella aestuarii B11</name>
    <dbReference type="NCBI Taxonomy" id="1197174"/>
    <lineage>
        <taxon>Bacteria</taxon>
        <taxon>Pseudomonadati</taxon>
        <taxon>Pseudomonadota</taxon>
        <taxon>Gammaproteobacteria</taxon>
        <taxon>Alteromonadales</taxon>
        <taxon>Alteromonadaceae</taxon>
        <taxon>Alishewanella</taxon>
    </lineage>
</organism>
<dbReference type="InterPro" id="IPR018946">
    <property type="entry name" value="PhoD-like_MPP"/>
</dbReference>
<accession>J1QHV0</accession>
<dbReference type="InterPro" id="IPR029052">
    <property type="entry name" value="Metallo-depent_PP-like"/>
</dbReference>
<dbReference type="Proteomes" id="UP000012043">
    <property type="component" value="Unassembled WGS sequence"/>
</dbReference>
<comment type="caution">
    <text evidence="1">The sequence shown here is derived from an EMBL/GenBank/DDBJ whole genome shotgun (WGS) entry which is preliminary data.</text>
</comment>
<name>J1QHV0_9ALTE</name>
<evidence type="ECO:0000313" key="1">
    <source>
        <dbReference type="EMBL" id="EJI85101.1"/>
    </source>
</evidence>
<sequence>MAAVKVWAGPILRRLTPERLTFWLATDAPVRPDLTLTPQDGAAIRLSQDHLKAGHTELKAGAKLYFQLLDIHLPTALPTQQPIYYQLLLNGESWQQWAPDLCFADQPEPFFVLQPDVRQLLHGSCRKPHHPAADGLLQVEQLLAETTPEQWPALLMLSGDQIYADDVATPMLVAIHHLLPQLGLPDETLPCSEVASAGELHQRQPYYLKREALLPDNKLSRDMVTKVFGGVRKPVFTSDSAHNHLISLGEVLAMYLLVWSPQPWQQVLASGGWPAAPELDAQLQQQYQQQQQILQQFVDGLPRVRRALAHLPVAMIFDDHDITDDWNLTAAWEQAAYNHDFSVRIIGNALLGYLLCQGWGNCPEAFSADLLQQVQQVLAQPGQDLHDKLLQQLFRFNQWQYQWPTEPPLLVLDTRTQRWRSERSLESPSGLMDWEAITDLQQRLLGLEAVILVSPAPIFGVKLIESIQRVFAWCGKPLLVDAENWMAHPGAAHAMLNLFRHPKTPRHFVILSGDVHYSFVYDIRFRGKRRGPDLWQITSSGLKNEFPKKLLDVFDRLNRWLYSPRSPLNWFTRRRRMQVIPHKPETADPGERLLNASGVGLVTLNADGSPREVMQLCADGRKIRFVLREEEGRWE</sequence>
<dbReference type="AlphaFoldDB" id="J1QHV0"/>
<dbReference type="CDD" id="cd07389">
    <property type="entry name" value="MPP_PhoD"/>
    <property type="match status" value="1"/>
</dbReference>
<dbReference type="InterPro" id="IPR038607">
    <property type="entry name" value="PhoD-like_sf"/>
</dbReference>
<protein>
    <recommendedName>
        <fullName evidence="3">PhoD-like phosphatase metallophosphatase domain-containing protein</fullName>
    </recommendedName>
</protein>
<dbReference type="EMBL" id="ALAB01000027">
    <property type="protein sequence ID" value="EJI85101.1"/>
    <property type="molecule type" value="Genomic_DNA"/>
</dbReference>
<dbReference type="PANTHER" id="PTHR37031:SF2">
    <property type="entry name" value="PHOD-LIKE PHOSPHATASE METALLOPHOSPHATASE DOMAIN-CONTAINING PROTEIN"/>
    <property type="match status" value="1"/>
</dbReference>
<dbReference type="PANTHER" id="PTHR37031">
    <property type="entry name" value="METALLOPHOSPHATASE BINDING DOMAIN PROTEIN"/>
    <property type="match status" value="1"/>
</dbReference>
<proteinExistence type="predicted"/>